<dbReference type="Gene3D" id="1.20.5.190">
    <property type="match status" value="1"/>
</dbReference>
<evidence type="ECO:0000256" key="3">
    <source>
        <dbReference type="ARBA" id="ARBA00024378"/>
    </source>
</evidence>
<gene>
    <name evidence="6" type="ORF">CARUB_v10004684mg</name>
</gene>
<sequence>MGKASRWFKNLFGLKKPDPGYYSDPSFETPSRSNPKRRWSFVKSKREKETAPPVHVSPHPPSLPNSTPPPPSHHQSSPSPRRRRKQKLIWEDEGGEESDKHAIAVAAATAAVAEAAVAAANAAAAVVRLTSTSGRSTRSPVKARFSDGFNDVAAAHASKFDGYGRDGREDLAAIKIQSTFRGYLARRALRALKGLVRLQAIVRGHIERKRMSVHLRRMHALVRAQSRVRASRLIVTPESSSSQSNNTKSSHFQNPGPPTPEKLEHSISSRSSKLSHSHLLKRIGSKASDNNRLYPAYRETFSATDEEEKILQIDRKHISSYTRRIRPDMFYSSHLVLDNAGRSEPVYVTPFSPSSSHEEVTSQFCTAENSPQLYSAMSRSKRSAFTASSIAPSDCTKSCCYGDHPSYMACTESSRAKARSASAPKSRPQLYYERSSSKRFGFVDLPYCGDTKSGPQKGSALHTSFMNKAYPGSGRLDRLGMPIGYRY</sequence>
<dbReference type="Proteomes" id="UP000029121">
    <property type="component" value="Unassembled WGS sequence"/>
</dbReference>
<feature type="region of interest" description="Disordered" evidence="4">
    <location>
        <begin position="235"/>
        <end position="275"/>
    </location>
</feature>
<feature type="compositionally biased region" description="Basic residues" evidence="4">
    <location>
        <begin position="34"/>
        <end position="43"/>
    </location>
</feature>
<dbReference type="Pfam" id="PF00612">
    <property type="entry name" value="IQ"/>
    <property type="match status" value="1"/>
</dbReference>
<dbReference type="GO" id="GO:0005516">
    <property type="term" value="F:calmodulin binding"/>
    <property type="evidence" value="ECO:0007669"/>
    <property type="project" value="UniProtKB-KW"/>
</dbReference>
<evidence type="ECO:0000313" key="6">
    <source>
        <dbReference type="EMBL" id="EOA16525.1"/>
    </source>
</evidence>
<evidence type="ECO:0000259" key="5">
    <source>
        <dbReference type="Pfam" id="PF13178"/>
    </source>
</evidence>
<feature type="domain" description="DUF4005" evidence="5">
    <location>
        <begin position="366"/>
        <end position="434"/>
    </location>
</feature>
<evidence type="ECO:0000313" key="7">
    <source>
        <dbReference type="Proteomes" id="UP000029121"/>
    </source>
</evidence>
<dbReference type="OrthoDB" id="1686972at2759"/>
<accession>R0GW54</accession>
<feature type="region of interest" description="Disordered" evidence="4">
    <location>
        <begin position="1"/>
        <end position="86"/>
    </location>
</feature>
<name>R0GW54_9BRAS</name>
<comment type="subunit">
    <text evidence="3">Binds to multiple calmodulin (CaM) in the presence of Ca(2+) and CaM-like proteins.</text>
</comment>
<dbReference type="STRING" id="81985.R0GW54"/>
<dbReference type="Pfam" id="PF13178">
    <property type="entry name" value="DUF4005"/>
    <property type="match status" value="1"/>
</dbReference>
<dbReference type="EMBL" id="KB870811">
    <property type="protein sequence ID" value="EOA16525.1"/>
    <property type="molecule type" value="Genomic_DNA"/>
</dbReference>
<dbReference type="eggNOG" id="ENOG502QUBM">
    <property type="taxonomic scope" value="Eukaryota"/>
</dbReference>
<evidence type="ECO:0000256" key="2">
    <source>
        <dbReference type="ARBA" id="ARBA00024341"/>
    </source>
</evidence>
<dbReference type="AlphaFoldDB" id="R0GW54"/>
<dbReference type="PANTHER" id="PTHR32295:SF11">
    <property type="entry name" value="PROTEIN IQ-DOMAIN 22"/>
    <property type="match status" value="1"/>
</dbReference>
<keyword evidence="7" id="KW-1185">Reference proteome</keyword>
<dbReference type="SMART" id="SM00015">
    <property type="entry name" value="IQ"/>
    <property type="match status" value="2"/>
</dbReference>
<protein>
    <recommendedName>
        <fullName evidence="5">DUF4005 domain-containing protein</fullName>
    </recommendedName>
</protein>
<dbReference type="PROSITE" id="PS50096">
    <property type="entry name" value="IQ"/>
    <property type="match status" value="2"/>
</dbReference>
<keyword evidence="1" id="KW-0112">Calmodulin-binding</keyword>
<feature type="compositionally biased region" description="Low complexity" evidence="4">
    <location>
        <begin position="239"/>
        <end position="250"/>
    </location>
</feature>
<proteinExistence type="inferred from homology"/>
<evidence type="ECO:0000256" key="4">
    <source>
        <dbReference type="SAM" id="MobiDB-lite"/>
    </source>
</evidence>
<feature type="compositionally biased region" description="Pro residues" evidence="4">
    <location>
        <begin position="58"/>
        <end position="72"/>
    </location>
</feature>
<dbReference type="InterPro" id="IPR000048">
    <property type="entry name" value="IQ_motif_EF-hand-BS"/>
</dbReference>
<dbReference type="PANTHER" id="PTHR32295">
    <property type="entry name" value="IQ-DOMAIN 5-RELATED"/>
    <property type="match status" value="1"/>
</dbReference>
<comment type="similarity">
    <text evidence="2">Belongs to the IQD family.</text>
</comment>
<evidence type="ECO:0000256" key="1">
    <source>
        <dbReference type="ARBA" id="ARBA00022860"/>
    </source>
</evidence>
<dbReference type="InterPro" id="IPR025064">
    <property type="entry name" value="DUF4005"/>
</dbReference>
<dbReference type="CDD" id="cd23767">
    <property type="entry name" value="IQCD"/>
    <property type="match status" value="1"/>
</dbReference>
<reference evidence="7" key="1">
    <citation type="journal article" date="2013" name="Nat. Genet.">
        <title>The Capsella rubella genome and the genomic consequences of rapid mating system evolution.</title>
        <authorList>
            <person name="Slotte T."/>
            <person name="Hazzouri K.M."/>
            <person name="Agren J.A."/>
            <person name="Koenig D."/>
            <person name="Maumus F."/>
            <person name="Guo Y.L."/>
            <person name="Steige K."/>
            <person name="Platts A.E."/>
            <person name="Escobar J.S."/>
            <person name="Newman L.K."/>
            <person name="Wang W."/>
            <person name="Mandakova T."/>
            <person name="Vello E."/>
            <person name="Smith L.M."/>
            <person name="Henz S.R."/>
            <person name="Steffen J."/>
            <person name="Takuno S."/>
            <person name="Brandvain Y."/>
            <person name="Coop G."/>
            <person name="Andolfatto P."/>
            <person name="Hu T.T."/>
            <person name="Blanchette M."/>
            <person name="Clark R.M."/>
            <person name="Quesneville H."/>
            <person name="Nordborg M."/>
            <person name="Gaut B.S."/>
            <person name="Lysak M.A."/>
            <person name="Jenkins J."/>
            <person name="Grimwood J."/>
            <person name="Chapman J."/>
            <person name="Prochnik S."/>
            <person name="Shu S."/>
            <person name="Rokhsar D."/>
            <person name="Schmutz J."/>
            <person name="Weigel D."/>
            <person name="Wright S.I."/>
        </authorList>
    </citation>
    <scope>NUCLEOTIDE SEQUENCE [LARGE SCALE GENOMIC DNA]</scope>
    <source>
        <strain evidence="7">cv. Monte Gargano</strain>
    </source>
</reference>
<organism evidence="6 7">
    <name type="scientific">Capsella rubella</name>
    <dbReference type="NCBI Taxonomy" id="81985"/>
    <lineage>
        <taxon>Eukaryota</taxon>
        <taxon>Viridiplantae</taxon>
        <taxon>Streptophyta</taxon>
        <taxon>Embryophyta</taxon>
        <taxon>Tracheophyta</taxon>
        <taxon>Spermatophyta</taxon>
        <taxon>Magnoliopsida</taxon>
        <taxon>eudicotyledons</taxon>
        <taxon>Gunneridae</taxon>
        <taxon>Pentapetalae</taxon>
        <taxon>rosids</taxon>
        <taxon>malvids</taxon>
        <taxon>Brassicales</taxon>
        <taxon>Brassicaceae</taxon>
        <taxon>Camelineae</taxon>
        <taxon>Capsella</taxon>
    </lineage>
</organism>
<dbReference type="KEGG" id="crb:17879771"/>